<dbReference type="Pfam" id="PF13424">
    <property type="entry name" value="TPR_12"/>
    <property type="match status" value="4"/>
</dbReference>
<accession>A0A814UDJ6</accession>
<dbReference type="Proteomes" id="UP000681722">
    <property type="component" value="Unassembled WGS sequence"/>
</dbReference>
<evidence type="ECO:0000256" key="2">
    <source>
        <dbReference type="ARBA" id="ARBA00022803"/>
    </source>
</evidence>
<name>A0A814UDJ6_9BILA</name>
<gene>
    <name evidence="4" type="ORF">GPM918_LOCUS22406</name>
    <name evidence="5" type="ORF">SRO942_LOCUS22404</name>
</gene>
<keyword evidence="6" id="KW-1185">Reference proteome</keyword>
<dbReference type="OrthoDB" id="9991614at2759"/>
<dbReference type="InterPro" id="IPR019734">
    <property type="entry name" value="TPR_rpt"/>
</dbReference>
<feature type="repeat" description="TPR" evidence="3">
    <location>
        <begin position="678"/>
        <end position="711"/>
    </location>
</feature>
<dbReference type="PROSITE" id="PS51996">
    <property type="entry name" value="TR_MART"/>
    <property type="match status" value="1"/>
</dbReference>
<organism evidence="4 6">
    <name type="scientific">Didymodactylos carnosus</name>
    <dbReference type="NCBI Taxonomy" id="1234261"/>
    <lineage>
        <taxon>Eukaryota</taxon>
        <taxon>Metazoa</taxon>
        <taxon>Spiralia</taxon>
        <taxon>Gnathifera</taxon>
        <taxon>Rotifera</taxon>
        <taxon>Eurotatoria</taxon>
        <taxon>Bdelloidea</taxon>
        <taxon>Philodinida</taxon>
        <taxon>Philodinidae</taxon>
        <taxon>Didymodactylos</taxon>
    </lineage>
</organism>
<keyword evidence="2 3" id="KW-0802">TPR repeat</keyword>
<evidence type="ECO:0000313" key="6">
    <source>
        <dbReference type="Proteomes" id="UP000663829"/>
    </source>
</evidence>
<dbReference type="EMBL" id="CAJNOQ010007663">
    <property type="protein sequence ID" value="CAF1175285.1"/>
    <property type="molecule type" value="Genomic_DNA"/>
</dbReference>
<feature type="repeat" description="TPR" evidence="3">
    <location>
        <begin position="721"/>
        <end position="754"/>
    </location>
</feature>
<feature type="repeat" description="TPR" evidence="3">
    <location>
        <begin position="763"/>
        <end position="796"/>
    </location>
</feature>
<keyword evidence="1" id="KW-0677">Repeat</keyword>
<feature type="non-terminal residue" evidence="4">
    <location>
        <position position="1"/>
    </location>
</feature>
<dbReference type="Gene3D" id="3.90.176.10">
    <property type="entry name" value="Toxin ADP-ribosyltransferase, Chain A, domain 1"/>
    <property type="match status" value="1"/>
</dbReference>
<dbReference type="PANTHER" id="PTHR45641:SF1">
    <property type="entry name" value="AAA+ ATPASE DOMAIN-CONTAINING PROTEIN"/>
    <property type="match status" value="1"/>
</dbReference>
<proteinExistence type="predicted"/>
<dbReference type="SUPFAM" id="SSF81901">
    <property type="entry name" value="HCP-like"/>
    <property type="match status" value="1"/>
</dbReference>
<dbReference type="SMART" id="SM00028">
    <property type="entry name" value="TPR"/>
    <property type="match status" value="10"/>
</dbReference>
<dbReference type="SUPFAM" id="SSF56399">
    <property type="entry name" value="ADP-ribosylation"/>
    <property type="match status" value="1"/>
</dbReference>
<evidence type="ECO:0000256" key="3">
    <source>
        <dbReference type="PROSITE-ProRule" id="PRU00339"/>
    </source>
</evidence>
<evidence type="ECO:0000313" key="5">
    <source>
        <dbReference type="EMBL" id="CAF3939272.1"/>
    </source>
</evidence>
<protein>
    <recommendedName>
        <fullName evidence="7">NAD(P)(+)--arginine ADP-ribosyltransferase</fullName>
    </recommendedName>
</protein>
<feature type="repeat" description="TPR" evidence="3">
    <location>
        <begin position="636"/>
        <end position="669"/>
    </location>
</feature>
<dbReference type="EMBL" id="CAJOBC010007663">
    <property type="protein sequence ID" value="CAF3939272.1"/>
    <property type="molecule type" value="Genomic_DNA"/>
</dbReference>
<dbReference type="PANTHER" id="PTHR45641">
    <property type="entry name" value="TETRATRICOPEPTIDE REPEAT PROTEIN (AFU_ORTHOLOGUE AFUA_6G03870)"/>
    <property type="match status" value="1"/>
</dbReference>
<dbReference type="SUPFAM" id="SSF48452">
    <property type="entry name" value="TPR-like"/>
    <property type="match status" value="1"/>
</dbReference>
<dbReference type="Gene3D" id="1.25.40.10">
    <property type="entry name" value="Tetratricopeptide repeat domain"/>
    <property type="match status" value="3"/>
</dbReference>
<comment type="caution">
    <text evidence="4">The sequence shown here is derived from an EMBL/GenBank/DDBJ whole genome shotgun (WGS) entry which is preliminary data.</text>
</comment>
<evidence type="ECO:0008006" key="7">
    <source>
        <dbReference type="Google" id="ProtNLM"/>
    </source>
</evidence>
<evidence type="ECO:0000313" key="4">
    <source>
        <dbReference type="EMBL" id="CAF1175285.1"/>
    </source>
</evidence>
<dbReference type="PROSITE" id="PS50005">
    <property type="entry name" value="TPR"/>
    <property type="match status" value="4"/>
</dbReference>
<reference evidence="4" key="1">
    <citation type="submission" date="2021-02" db="EMBL/GenBank/DDBJ databases">
        <authorList>
            <person name="Nowell W R."/>
        </authorList>
    </citation>
    <scope>NUCLEOTIDE SEQUENCE</scope>
</reference>
<dbReference type="Proteomes" id="UP000663829">
    <property type="component" value="Unassembled WGS sequence"/>
</dbReference>
<evidence type="ECO:0000256" key="1">
    <source>
        <dbReference type="ARBA" id="ARBA00022737"/>
    </source>
</evidence>
<dbReference type="AlphaFoldDB" id="A0A814UDJ6"/>
<dbReference type="InterPro" id="IPR011990">
    <property type="entry name" value="TPR-like_helical_dom_sf"/>
</dbReference>
<sequence length="883" mass="102372">TVEQNLEDLTIVWLDHNIDHFSDRKVRLCRIINYLKIFDNIEQCIKYIKSIQIEKIFFIVSGTLGKDIIPIVVDESQIVFIYIFSFKKDEHELWSNKYKKIRGVFVDNHSLFDQLTDDARLFAHQLGAINIFNEQNVKETSIQCLTNEQGKFIWFQLIIEVLFRMPQNIKAKSELISECQLQYENNSFEQKKIDEFNKSYCSHDAIRWYTRDCFLYRLLNKAFRTENIDTIFKYRFFISDIYNQLKILHSQYLQTLSSRESILTVYRGQMMSNEELQKLINNVGALISISTFFSTTRSSEVVSTFAGDQLQISGYKSVVIEIDLDQNIDTKPFADISNESYSKNENEVLIAIGTVFRLEFVENLCDTLWYVKLTLTNDLDRHVKEIIKHYKLEIGHTSDIGTLGRFLAHMGEYERADRYYNLALNELLDVDNNCYNPNDLERMLVSCKQALDIEQNAVSSNNFIEICVIYANIATIYHFTENYLLALENYEKLCELFERYQSNQHLLLATLLNNVGQIHRSLTDNKKALIYHGKALELQAAYFPQCRRCDLGLTYLFLGRVYHDMGDRKVAKRFLDSSLKYCLMDLPENHPNISTIYGALAELQGDMGEYSASLQYYEKSLTMIIDFLPPDHPRLGALYTNIGKLRQEQGDYTVALLNYEKALTILLKHLPENHQNIAAIYINMGVAYDRKKDFSEALINYKKALDIKLCFLPSAEHPDLVSLYTNIGVVYNSMHDYAMALKYHRKAHEIELIQPLQNKNLLSKIHNNIGMVYRNMKDYETALKNCIQALEIEMKLNPYNPLACAKSNNNISATYCESGNYSLSFLHCEKALDLAHKSLPPNDPLIAIYENNITFVKGYLSESLGNSRANEDGIESQTHIQND</sequence>